<sequence length="352" mass="39031">MKEIRNIVELYDKFRLDGTACALATVVSVEGSSYRRIGARLLVGADGRYTGGISGGCLEGDALRRAQRAIYQGMPSKRVYDTLEGEDREIGIGLGCNGRIEVLFVPLDFGNSNNQIEILRVRLDTRVPLLLVQTVTVPAGEALDGKLQEVPLHSVDLPLGRSRVHGYTDASGRRYERLYELLRPELHLIVVGDNYDIPPLVTTALHLGWKISVIGQRRKFTATLSSVARKLYDYGEASALTVDEYTAVACMSHDFDRDTQMIEHFLPQSPPYLGILGPRKRTIKLDGVLRQNGELRLLDYNCLYSPIGLDIGAETPEEIAMSVVAEIISVFRDRSGASLRHRPGTIHQRVGE</sequence>
<dbReference type="EMBL" id="JACIFF010000001">
    <property type="protein sequence ID" value="MBB4077635.1"/>
    <property type="molecule type" value="Genomic_DNA"/>
</dbReference>
<organism evidence="3 4">
    <name type="scientific">Neolewinella aquimaris</name>
    <dbReference type="NCBI Taxonomy" id="1835722"/>
    <lineage>
        <taxon>Bacteria</taxon>
        <taxon>Pseudomonadati</taxon>
        <taxon>Bacteroidota</taxon>
        <taxon>Saprospiria</taxon>
        <taxon>Saprospirales</taxon>
        <taxon>Lewinellaceae</taxon>
        <taxon>Neolewinella</taxon>
    </lineage>
</organism>
<dbReference type="RefSeq" id="WP_183493884.1">
    <property type="nucleotide sequence ID" value="NZ_JACIFF010000001.1"/>
</dbReference>
<evidence type="ECO:0000313" key="3">
    <source>
        <dbReference type="EMBL" id="MBB4077635.1"/>
    </source>
</evidence>
<dbReference type="InterPro" id="IPR003777">
    <property type="entry name" value="XdhC_CoxI"/>
</dbReference>
<feature type="domain" description="XdhC Rossmann" evidence="2">
    <location>
        <begin position="188"/>
        <end position="327"/>
    </location>
</feature>
<reference evidence="3 4" key="1">
    <citation type="submission" date="2020-08" db="EMBL/GenBank/DDBJ databases">
        <title>Genomic Encyclopedia of Type Strains, Phase IV (KMG-IV): sequencing the most valuable type-strain genomes for metagenomic binning, comparative biology and taxonomic classification.</title>
        <authorList>
            <person name="Goeker M."/>
        </authorList>
    </citation>
    <scope>NUCLEOTIDE SEQUENCE [LARGE SCALE GENOMIC DNA]</scope>
    <source>
        <strain evidence="3 4">DSM 105137</strain>
    </source>
</reference>
<evidence type="ECO:0000313" key="4">
    <source>
        <dbReference type="Proteomes" id="UP000576209"/>
    </source>
</evidence>
<comment type="caution">
    <text evidence="3">The sequence shown here is derived from an EMBL/GenBank/DDBJ whole genome shotgun (WGS) entry which is preliminary data.</text>
</comment>
<keyword evidence="4" id="KW-1185">Reference proteome</keyword>
<gene>
    <name evidence="3" type="ORF">GGR28_000236</name>
</gene>
<dbReference type="InterPro" id="IPR027051">
    <property type="entry name" value="XdhC_Rossmann_dom"/>
</dbReference>
<dbReference type="Gene3D" id="3.40.50.720">
    <property type="entry name" value="NAD(P)-binding Rossmann-like Domain"/>
    <property type="match status" value="1"/>
</dbReference>
<dbReference type="InterPro" id="IPR052698">
    <property type="entry name" value="MoCofactor_Util/Proc"/>
</dbReference>
<accession>A0A840E1P7</accession>
<dbReference type="Proteomes" id="UP000576209">
    <property type="component" value="Unassembled WGS sequence"/>
</dbReference>
<dbReference type="Pfam" id="PF13478">
    <property type="entry name" value="XdhC_C"/>
    <property type="match status" value="1"/>
</dbReference>
<dbReference type="AlphaFoldDB" id="A0A840E1P7"/>
<name>A0A840E1P7_9BACT</name>
<feature type="domain" description="XdhC- CoxI" evidence="1">
    <location>
        <begin position="17"/>
        <end position="78"/>
    </location>
</feature>
<protein>
    <submittedName>
        <fullName evidence="3">Xanthine/CO dehydrogenase XdhC/CoxF family maturation factor</fullName>
    </submittedName>
</protein>
<proteinExistence type="predicted"/>
<dbReference type="PANTHER" id="PTHR30388">
    <property type="entry name" value="ALDEHYDE OXIDOREDUCTASE MOLYBDENUM COFACTOR ASSEMBLY PROTEIN"/>
    <property type="match status" value="1"/>
</dbReference>
<evidence type="ECO:0000259" key="1">
    <source>
        <dbReference type="Pfam" id="PF02625"/>
    </source>
</evidence>
<dbReference type="PANTHER" id="PTHR30388:SF4">
    <property type="entry name" value="MOLYBDENUM COFACTOR INSERTION CHAPERONE PAOD"/>
    <property type="match status" value="1"/>
</dbReference>
<dbReference type="Pfam" id="PF02625">
    <property type="entry name" value="XdhC_CoxI"/>
    <property type="match status" value="1"/>
</dbReference>
<evidence type="ECO:0000259" key="2">
    <source>
        <dbReference type="Pfam" id="PF13478"/>
    </source>
</evidence>